<dbReference type="Proteomes" id="UP000295447">
    <property type="component" value="Unassembled WGS sequence"/>
</dbReference>
<feature type="signal peptide" evidence="1">
    <location>
        <begin position="1"/>
        <end position="21"/>
    </location>
</feature>
<proteinExistence type="predicted"/>
<dbReference type="SUPFAM" id="SSF52266">
    <property type="entry name" value="SGNH hydrolase"/>
    <property type="match status" value="1"/>
</dbReference>
<dbReference type="InterPro" id="IPR036514">
    <property type="entry name" value="SGNH_hydro_sf"/>
</dbReference>
<sequence length="243" mass="25839">MKPNRRHVLMAGAVATVAAVATGEASTAQTAAASDPYGSGALGDWTILSHAIATEATITSVRDNDGVYMFGDSIAVQDGKALASQLIARTGKTIAVHNWSGRPTAPAVDALQNWAVRYGMPRRILMATGTNDIFNPPVFAAQVDRTMRIVGSQRTVVWVNVQCARTAKSAAVQLADQRNSAWINSQLSDASKKYSNLKVVRWAESLAASPAHLTTYLREGVHTSVPAGQTARNDLILQALLSN</sequence>
<keyword evidence="1" id="KW-0732">Signal</keyword>
<keyword evidence="3" id="KW-1185">Reference proteome</keyword>
<comment type="caution">
    <text evidence="2">The sequence shown here is derived from an EMBL/GenBank/DDBJ whole genome shotgun (WGS) entry which is preliminary data.</text>
</comment>
<organism evidence="2 3">
    <name type="scientific">Kribbella kalugense</name>
    <dbReference type="NCBI Taxonomy" id="2512221"/>
    <lineage>
        <taxon>Bacteria</taxon>
        <taxon>Bacillati</taxon>
        <taxon>Actinomycetota</taxon>
        <taxon>Actinomycetes</taxon>
        <taxon>Propionibacteriales</taxon>
        <taxon>Kribbellaceae</taxon>
        <taxon>Kribbella</taxon>
    </lineage>
</organism>
<feature type="chain" id="PRO_5039232585" description="Lysophospholipase L1-like esterase" evidence="1">
    <location>
        <begin position="22"/>
        <end position="243"/>
    </location>
</feature>
<accession>A0A4R7ZWZ7</accession>
<dbReference type="Gene3D" id="3.40.50.1110">
    <property type="entry name" value="SGNH hydrolase"/>
    <property type="match status" value="1"/>
</dbReference>
<dbReference type="AlphaFoldDB" id="A0A4R7ZWZ7"/>
<protein>
    <recommendedName>
        <fullName evidence="4">Lysophospholipase L1-like esterase</fullName>
    </recommendedName>
</protein>
<name>A0A4R7ZWZ7_9ACTN</name>
<dbReference type="InterPro" id="IPR006311">
    <property type="entry name" value="TAT_signal"/>
</dbReference>
<evidence type="ECO:0008006" key="4">
    <source>
        <dbReference type="Google" id="ProtNLM"/>
    </source>
</evidence>
<dbReference type="EMBL" id="SODF01000001">
    <property type="protein sequence ID" value="TDW21641.1"/>
    <property type="molecule type" value="Genomic_DNA"/>
</dbReference>
<gene>
    <name evidence="2" type="ORF">EV650_0470</name>
</gene>
<dbReference type="RefSeq" id="WP_238173981.1">
    <property type="nucleotide sequence ID" value="NZ_SODF01000001.1"/>
</dbReference>
<reference evidence="2 3" key="1">
    <citation type="submission" date="2019-03" db="EMBL/GenBank/DDBJ databases">
        <title>Genomic Encyclopedia of Type Strains, Phase III (KMG-III): the genomes of soil and plant-associated and newly described type strains.</title>
        <authorList>
            <person name="Whitman W."/>
        </authorList>
    </citation>
    <scope>NUCLEOTIDE SEQUENCE [LARGE SCALE GENOMIC DNA]</scope>
    <source>
        <strain evidence="2 3">VKM Ac-2570</strain>
    </source>
</reference>
<evidence type="ECO:0000313" key="2">
    <source>
        <dbReference type="EMBL" id="TDW21641.1"/>
    </source>
</evidence>
<evidence type="ECO:0000313" key="3">
    <source>
        <dbReference type="Proteomes" id="UP000295447"/>
    </source>
</evidence>
<evidence type="ECO:0000256" key="1">
    <source>
        <dbReference type="SAM" id="SignalP"/>
    </source>
</evidence>
<dbReference type="PROSITE" id="PS51318">
    <property type="entry name" value="TAT"/>
    <property type="match status" value="1"/>
</dbReference>